<protein>
    <submittedName>
        <fullName evidence="1">Kinase-interacting protein 1</fullName>
    </submittedName>
</protein>
<sequence>MFIRCGITFYDFDEVNRMISKANPFSTANPSSCHQKENGGEIWFSPALGVELSMYVGVHAARQKVKGLTVQSNKPVDEIDDAKKKDFCQLAPYLPSYLHALYFSLTKGMKATRAIRAKGIKTSRTISTKEIKSTRNIRTKGMKATSTIKTTGIQTIRTIRTKGIKATRTIRTKRIKATRATRAEGI</sequence>
<accession>A0AAV4CNE0</accession>
<organism evidence="1 2">
    <name type="scientific">Plakobranchus ocellatus</name>
    <dbReference type="NCBI Taxonomy" id="259542"/>
    <lineage>
        <taxon>Eukaryota</taxon>
        <taxon>Metazoa</taxon>
        <taxon>Spiralia</taxon>
        <taxon>Lophotrochozoa</taxon>
        <taxon>Mollusca</taxon>
        <taxon>Gastropoda</taxon>
        <taxon>Heterobranchia</taxon>
        <taxon>Euthyneura</taxon>
        <taxon>Panpulmonata</taxon>
        <taxon>Sacoglossa</taxon>
        <taxon>Placobranchoidea</taxon>
        <taxon>Plakobranchidae</taxon>
        <taxon>Plakobranchus</taxon>
    </lineage>
</organism>
<dbReference type="GO" id="GO:0016301">
    <property type="term" value="F:kinase activity"/>
    <property type="evidence" value="ECO:0007669"/>
    <property type="project" value="UniProtKB-KW"/>
</dbReference>
<dbReference type="AlphaFoldDB" id="A0AAV4CNE0"/>
<gene>
    <name evidence="1" type="ORF">PoB_005984800</name>
</gene>
<comment type="caution">
    <text evidence="1">The sequence shown here is derived from an EMBL/GenBank/DDBJ whole genome shotgun (WGS) entry which is preliminary data.</text>
</comment>
<proteinExistence type="predicted"/>
<keyword evidence="1" id="KW-0808">Transferase</keyword>
<reference evidence="1 2" key="1">
    <citation type="journal article" date="2021" name="Elife">
        <title>Chloroplast acquisition without the gene transfer in kleptoplastic sea slugs, Plakobranchus ocellatus.</title>
        <authorList>
            <person name="Maeda T."/>
            <person name="Takahashi S."/>
            <person name="Yoshida T."/>
            <person name="Shimamura S."/>
            <person name="Takaki Y."/>
            <person name="Nagai Y."/>
            <person name="Toyoda A."/>
            <person name="Suzuki Y."/>
            <person name="Arimoto A."/>
            <person name="Ishii H."/>
            <person name="Satoh N."/>
            <person name="Nishiyama T."/>
            <person name="Hasebe M."/>
            <person name="Maruyama T."/>
            <person name="Minagawa J."/>
            <person name="Obokata J."/>
            <person name="Shigenobu S."/>
        </authorList>
    </citation>
    <scope>NUCLEOTIDE SEQUENCE [LARGE SCALE GENOMIC DNA]</scope>
</reference>
<keyword evidence="1" id="KW-0418">Kinase</keyword>
<keyword evidence="2" id="KW-1185">Reference proteome</keyword>
<dbReference type="Proteomes" id="UP000735302">
    <property type="component" value="Unassembled WGS sequence"/>
</dbReference>
<name>A0AAV4CNE0_9GAST</name>
<evidence type="ECO:0000313" key="1">
    <source>
        <dbReference type="EMBL" id="GFO33343.1"/>
    </source>
</evidence>
<dbReference type="EMBL" id="BLXT01006766">
    <property type="protein sequence ID" value="GFO33343.1"/>
    <property type="molecule type" value="Genomic_DNA"/>
</dbReference>
<evidence type="ECO:0000313" key="2">
    <source>
        <dbReference type="Proteomes" id="UP000735302"/>
    </source>
</evidence>